<name>A0A4R6Q3A1_9FIRM</name>
<dbReference type="SUPFAM" id="SSF55874">
    <property type="entry name" value="ATPase domain of HSP90 chaperone/DNA topoisomerase II/histidine kinase"/>
    <property type="match status" value="1"/>
</dbReference>
<feature type="domain" description="Histidine kinase" evidence="16">
    <location>
        <begin position="271"/>
        <end position="471"/>
    </location>
</feature>
<organism evidence="18 19">
    <name type="scientific">Aminicella lysinilytica</name>
    <dbReference type="NCBI Taxonomy" id="433323"/>
    <lineage>
        <taxon>Bacteria</taxon>
        <taxon>Bacillati</taxon>
        <taxon>Bacillota</taxon>
        <taxon>Clostridia</taxon>
        <taxon>Peptostreptococcales</taxon>
        <taxon>Anaerovoracaceae</taxon>
        <taxon>Aminicella</taxon>
    </lineage>
</organism>
<keyword evidence="6" id="KW-0808">Transferase</keyword>
<comment type="caution">
    <text evidence="18">The sequence shown here is derived from an EMBL/GenBank/DDBJ whole genome shotgun (WGS) entry which is preliminary data.</text>
</comment>
<gene>
    <name evidence="18" type="ORF">EV211_11715</name>
</gene>
<keyword evidence="5" id="KW-0597">Phosphoprotein</keyword>
<evidence type="ECO:0000256" key="2">
    <source>
        <dbReference type="ARBA" id="ARBA00004651"/>
    </source>
</evidence>
<dbReference type="CDD" id="cd06225">
    <property type="entry name" value="HAMP"/>
    <property type="match status" value="1"/>
</dbReference>
<dbReference type="InterPro" id="IPR003660">
    <property type="entry name" value="HAMP_dom"/>
</dbReference>
<dbReference type="SUPFAM" id="SSF158472">
    <property type="entry name" value="HAMP domain-like"/>
    <property type="match status" value="1"/>
</dbReference>
<dbReference type="OrthoDB" id="9792991at2"/>
<feature type="transmembrane region" description="Helical" evidence="15">
    <location>
        <begin position="178"/>
        <end position="202"/>
    </location>
</feature>
<dbReference type="SMART" id="SM00388">
    <property type="entry name" value="HisKA"/>
    <property type="match status" value="1"/>
</dbReference>
<dbReference type="InterPro" id="IPR050398">
    <property type="entry name" value="HssS/ArlS-like"/>
</dbReference>
<dbReference type="Proteomes" id="UP000295500">
    <property type="component" value="Unassembled WGS sequence"/>
</dbReference>
<dbReference type="EMBL" id="SNXO01000017">
    <property type="protein sequence ID" value="TDP56302.1"/>
    <property type="molecule type" value="Genomic_DNA"/>
</dbReference>
<evidence type="ECO:0000256" key="1">
    <source>
        <dbReference type="ARBA" id="ARBA00000085"/>
    </source>
</evidence>
<dbReference type="PANTHER" id="PTHR45528:SF1">
    <property type="entry name" value="SENSOR HISTIDINE KINASE CPXA"/>
    <property type="match status" value="1"/>
</dbReference>
<evidence type="ECO:0000256" key="15">
    <source>
        <dbReference type="SAM" id="Phobius"/>
    </source>
</evidence>
<evidence type="ECO:0000256" key="3">
    <source>
        <dbReference type="ARBA" id="ARBA00012438"/>
    </source>
</evidence>
<keyword evidence="12" id="KW-0902">Two-component regulatory system</keyword>
<keyword evidence="9 18" id="KW-0418">Kinase</keyword>
<evidence type="ECO:0000256" key="5">
    <source>
        <dbReference type="ARBA" id="ARBA00022553"/>
    </source>
</evidence>
<dbReference type="SMART" id="SM00304">
    <property type="entry name" value="HAMP"/>
    <property type="match status" value="1"/>
</dbReference>
<keyword evidence="4" id="KW-1003">Cell membrane</keyword>
<dbReference type="EC" id="2.7.13.3" evidence="3"/>
<dbReference type="GO" id="GO:0000155">
    <property type="term" value="F:phosphorelay sensor kinase activity"/>
    <property type="evidence" value="ECO:0007669"/>
    <property type="project" value="InterPro"/>
</dbReference>
<sequence length="494" mass="55948">MSNDRSWVNFFTKKRFLSLNFKLAVAIIVAALLATGTLLGCNLLENQVADKMFLSKSAKTKAIDQKYSDLTAYIGKHDVKATDTAALKKWMKDEDYMGFIVYDNNGDLFSAGWITDTGSNAGSLTGDSNAASNRKDAATSDKKERIDASKFKSDLYNRIVKFADGDYYVFINVYKENYWYSIMNIVKILLSAMVFLLAILVYNSFVLRRVITLSDDVRKISEGDLKRNIATVHNDEIGKLAGSVDTMRNAILEKMDNEKAAWDANTQLITSMSHDIRTPLTSLIGYLDIIEGKKFNSYEELDKYIASCREKAFQLKDLSDKLFQYFLVFGNKDQGKNMEKLDAGILFQQILVEHVAEAISYGNNINLQYNIPEQIMVETDISSLRRLFDNLFSNIMKYANTKFAVEVKADVIRDKIKIVLQNHIWDEAKKVESTKIGVKTCKKICEDMNGTFKAMEEEKIYTTEILFPIVEGDEEEPEDEASANGTAEAPEYKS</sequence>
<evidence type="ECO:0000313" key="19">
    <source>
        <dbReference type="Proteomes" id="UP000295500"/>
    </source>
</evidence>
<dbReference type="InterPro" id="IPR005467">
    <property type="entry name" value="His_kinase_dom"/>
</dbReference>
<keyword evidence="13 15" id="KW-0472">Membrane</keyword>
<dbReference type="GO" id="GO:0005524">
    <property type="term" value="F:ATP binding"/>
    <property type="evidence" value="ECO:0007669"/>
    <property type="project" value="UniProtKB-KW"/>
</dbReference>
<dbReference type="InterPro" id="IPR036890">
    <property type="entry name" value="HATPase_C_sf"/>
</dbReference>
<feature type="region of interest" description="Disordered" evidence="14">
    <location>
        <begin position="472"/>
        <end position="494"/>
    </location>
</feature>
<dbReference type="Gene3D" id="1.10.287.130">
    <property type="match status" value="1"/>
</dbReference>
<evidence type="ECO:0000259" key="16">
    <source>
        <dbReference type="PROSITE" id="PS50109"/>
    </source>
</evidence>
<dbReference type="InterPro" id="IPR036097">
    <property type="entry name" value="HisK_dim/P_sf"/>
</dbReference>
<evidence type="ECO:0000256" key="6">
    <source>
        <dbReference type="ARBA" id="ARBA00022679"/>
    </source>
</evidence>
<evidence type="ECO:0000256" key="7">
    <source>
        <dbReference type="ARBA" id="ARBA00022692"/>
    </source>
</evidence>
<dbReference type="GO" id="GO:0005886">
    <property type="term" value="C:plasma membrane"/>
    <property type="evidence" value="ECO:0007669"/>
    <property type="project" value="UniProtKB-SubCell"/>
</dbReference>
<evidence type="ECO:0000256" key="10">
    <source>
        <dbReference type="ARBA" id="ARBA00022840"/>
    </source>
</evidence>
<dbReference type="AlphaFoldDB" id="A0A4R6Q3A1"/>
<accession>A0A4R6Q3A1</accession>
<keyword evidence="11 15" id="KW-1133">Transmembrane helix</keyword>
<comment type="catalytic activity">
    <reaction evidence="1">
        <text>ATP + protein L-histidine = ADP + protein N-phospho-L-histidine.</text>
        <dbReference type="EC" id="2.7.13.3"/>
    </reaction>
</comment>
<feature type="compositionally biased region" description="Acidic residues" evidence="14">
    <location>
        <begin position="472"/>
        <end position="481"/>
    </location>
</feature>
<dbReference type="PANTHER" id="PTHR45528">
    <property type="entry name" value="SENSOR HISTIDINE KINASE CPXA"/>
    <property type="match status" value="1"/>
</dbReference>
<evidence type="ECO:0000256" key="8">
    <source>
        <dbReference type="ARBA" id="ARBA00022741"/>
    </source>
</evidence>
<dbReference type="SUPFAM" id="SSF47384">
    <property type="entry name" value="Homodimeric domain of signal transducing histidine kinase"/>
    <property type="match status" value="1"/>
</dbReference>
<dbReference type="RefSeq" id="WP_133528445.1">
    <property type="nucleotide sequence ID" value="NZ_SNXO01000017.1"/>
</dbReference>
<keyword evidence="19" id="KW-1185">Reference proteome</keyword>
<evidence type="ECO:0000256" key="11">
    <source>
        <dbReference type="ARBA" id="ARBA00022989"/>
    </source>
</evidence>
<protein>
    <recommendedName>
        <fullName evidence="3">histidine kinase</fullName>
        <ecNumber evidence="3">2.7.13.3</ecNumber>
    </recommendedName>
</protein>
<dbReference type="Gene3D" id="6.10.340.10">
    <property type="match status" value="1"/>
</dbReference>
<evidence type="ECO:0000256" key="14">
    <source>
        <dbReference type="SAM" id="MobiDB-lite"/>
    </source>
</evidence>
<evidence type="ECO:0000256" key="12">
    <source>
        <dbReference type="ARBA" id="ARBA00023012"/>
    </source>
</evidence>
<dbReference type="Pfam" id="PF00672">
    <property type="entry name" value="HAMP"/>
    <property type="match status" value="1"/>
</dbReference>
<dbReference type="PROSITE" id="PS50109">
    <property type="entry name" value="HIS_KIN"/>
    <property type="match status" value="1"/>
</dbReference>
<evidence type="ECO:0000256" key="13">
    <source>
        <dbReference type="ARBA" id="ARBA00023136"/>
    </source>
</evidence>
<keyword evidence="8" id="KW-0547">Nucleotide-binding</keyword>
<dbReference type="InterPro" id="IPR003661">
    <property type="entry name" value="HisK_dim/P_dom"/>
</dbReference>
<reference evidence="18 19" key="1">
    <citation type="submission" date="2019-03" db="EMBL/GenBank/DDBJ databases">
        <title>Genomic Encyclopedia of Type Strains, Phase IV (KMG-IV): sequencing the most valuable type-strain genomes for metagenomic binning, comparative biology and taxonomic classification.</title>
        <authorList>
            <person name="Goeker M."/>
        </authorList>
    </citation>
    <scope>NUCLEOTIDE SEQUENCE [LARGE SCALE GENOMIC DNA]</scope>
    <source>
        <strain evidence="18 19">DSM 28287</strain>
    </source>
</reference>
<dbReference type="PROSITE" id="PS50885">
    <property type="entry name" value="HAMP"/>
    <property type="match status" value="1"/>
</dbReference>
<dbReference type="CDD" id="cd00082">
    <property type="entry name" value="HisKA"/>
    <property type="match status" value="1"/>
</dbReference>
<keyword evidence="10" id="KW-0067">ATP-binding</keyword>
<dbReference type="Pfam" id="PF00512">
    <property type="entry name" value="HisKA"/>
    <property type="match status" value="1"/>
</dbReference>
<evidence type="ECO:0000313" key="18">
    <source>
        <dbReference type="EMBL" id="TDP56302.1"/>
    </source>
</evidence>
<feature type="domain" description="HAMP" evidence="17">
    <location>
        <begin position="204"/>
        <end position="256"/>
    </location>
</feature>
<dbReference type="Gene3D" id="3.30.565.10">
    <property type="entry name" value="Histidine kinase-like ATPase, C-terminal domain"/>
    <property type="match status" value="1"/>
</dbReference>
<evidence type="ECO:0000256" key="9">
    <source>
        <dbReference type="ARBA" id="ARBA00022777"/>
    </source>
</evidence>
<evidence type="ECO:0000256" key="4">
    <source>
        <dbReference type="ARBA" id="ARBA00022475"/>
    </source>
</evidence>
<comment type="subcellular location">
    <subcellularLocation>
        <location evidence="2">Cell membrane</location>
        <topology evidence="2">Multi-pass membrane protein</topology>
    </subcellularLocation>
</comment>
<proteinExistence type="predicted"/>
<evidence type="ECO:0000259" key="17">
    <source>
        <dbReference type="PROSITE" id="PS50885"/>
    </source>
</evidence>
<keyword evidence="7 15" id="KW-0812">Transmembrane</keyword>